<comment type="caution">
    <text evidence="2">The sequence shown here is derived from an EMBL/GenBank/DDBJ whole genome shotgun (WGS) entry which is preliminary data.</text>
</comment>
<accession>A0A5B7GFI2</accession>
<dbReference type="AlphaFoldDB" id="A0A5B7GFI2"/>
<evidence type="ECO:0000256" key="1">
    <source>
        <dbReference type="SAM" id="Coils"/>
    </source>
</evidence>
<evidence type="ECO:0000313" key="2">
    <source>
        <dbReference type="EMBL" id="MPC58771.1"/>
    </source>
</evidence>
<dbReference type="Proteomes" id="UP000324222">
    <property type="component" value="Unassembled WGS sequence"/>
</dbReference>
<dbReference type="EMBL" id="VSRR010015976">
    <property type="protein sequence ID" value="MPC58771.1"/>
    <property type="molecule type" value="Genomic_DNA"/>
</dbReference>
<gene>
    <name evidence="2" type="ORF">E2C01_052780</name>
</gene>
<organism evidence="2 3">
    <name type="scientific">Portunus trituberculatus</name>
    <name type="common">Swimming crab</name>
    <name type="synonym">Neptunus trituberculatus</name>
    <dbReference type="NCBI Taxonomy" id="210409"/>
    <lineage>
        <taxon>Eukaryota</taxon>
        <taxon>Metazoa</taxon>
        <taxon>Ecdysozoa</taxon>
        <taxon>Arthropoda</taxon>
        <taxon>Crustacea</taxon>
        <taxon>Multicrustacea</taxon>
        <taxon>Malacostraca</taxon>
        <taxon>Eumalacostraca</taxon>
        <taxon>Eucarida</taxon>
        <taxon>Decapoda</taxon>
        <taxon>Pleocyemata</taxon>
        <taxon>Brachyura</taxon>
        <taxon>Eubrachyura</taxon>
        <taxon>Portunoidea</taxon>
        <taxon>Portunidae</taxon>
        <taxon>Portuninae</taxon>
        <taxon>Portunus</taxon>
    </lineage>
</organism>
<keyword evidence="3" id="KW-1185">Reference proteome</keyword>
<sequence>MKEMEEIKKQNGILMATCCNYEESLKSLQKKIQDGEDKMENGMDEIKLEELRNAWRKEQEEEKVKFSEVVKKQIQEKTKDLVIQVN</sequence>
<feature type="coiled-coil region" evidence="1">
    <location>
        <begin position="25"/>
        <end position="77"/>
    </location>
</feature>
<evidence type="ECO:0000313" key="3">
    <source>
        <dbReference type="Proteomes" id="UP000324222"/>
    </source>
</evidence>
<protein>
    <submittedName>
        <fullName evidence="2">Uncharacterized protein</fullName>
    </submittedName>
</protein>
<keyword evidence="1" id="KW-0175">Coiled coil</keyword>
<reference evidence="2 3" key="1">
    <citation type="submission" date="2019-05" db="EMBL/GenBank/DDBJ databases">
        <title>Another draft genome of Portunus trituberculatus and its Hox gene families provides insights of decapod evolution.</title>
        <authorList>
            <person name="Jeong J.-H."/>
            <person name="Song I."/>
            <person name="Kim S."/>
            <person name="Choi T."/>
            <person name="Kim D."/>
            <person name="Ryu S."/>
            <person name="Kim W."/>
        </authorList>
    </citation>
    <scope>NUCLEOTIDE SEQUENCE [LARGE SCALE GENOMIC DNA]</scope>
    <source>
        <tissue evidence="2">Muscle</tissue>
    </source>
</reference>
<name>A0A5B7GFI2_PORTR</name>
<proteinExistence type="predicted"/>